<name>A0A4E0QQY1_9GAMM</name>
<keyword evidence="1" id="KW-0812">Transmembrane</keyword>
<proteinExistence type="predicted"/>
<evidence type="ECO:0000313" key="3">
    <source>
        <dbReference type="Proteomes" id="UP000030428"/>
    </source>
</evidence>
<gene>
    <name evidence="2" type="ORF">PN36_09810</name>
</gene>
<keyword evidence="1" id="KW-1133">Transmembrane helix</keyword>
<accession>A0A4E0QQY1</accession>
<organism evidence="2 3">
    <name type="scientific">Candidatus Thiomargarita nelsonii</name>
    <dbReference type="NCBI Taxonomy" id="1003181"/>
    <lineage>
        <taxon>Bacteria</taxon>
        <taxon>Pseudomonadati</taxon>
        <taxon>Pseudomonadota</taxon>
        <taxon>Gammaproteobacteria</taxon>
        <taxon>Thiotrichales</taxon>
        <taxon>Thiotrichaceae</taxon>
        <taxon>Thiomargarita</taxon>
    </lineage>
</organism>
<keyword evidence="1" id="KW-0472">Membrane</keyword>
<protein>
    <submittedName>
        <fullName evidence="2">Uncharacterized protein</fullName>
    </submittedName>
</protein>
<comment type="caution">
    <text evidence="2">The sequence shown here is derived from an EMBL/GenBank/DDBJ whole genome shotgun (WGS) entry which is preliminary data.</text>
</comment>
<evidence type="ECO:0000256" key="1">
    <source>
        <dbReference type="SAM" id="Phobius"/>
    </source>
</evidence>
<evidence type="ECO:0000313" key="2">
    <source>
        <dbReference type="EMBL" id="TGO03253.1"/>
    </source>
</evidence>
<dbReference type="Proteomes" id="UP000030428">
    <property type="component" value="Unassembled WGS sequence"/>
</dbReference>
<keyword evidence="3" id="KW-1185">Reference proteome</keyword>
<dbReference type="EMBL" id="JSZA02000030">
    <property type="protein sequence ID" value="TGO03253.1"/>
    <property type="molecule type" value="Genomic_DNA"/>
</dbReference>
<reference evidence="2 3" key="1">
    <citation type="journal article" date="2016" name="Front. Microbiol.">
        <title>Single-Cell (Meta-)Genomics of a Dimorphic Candidatus Thiomargarita nelsonii Reveals Genomic Plasticity.</title>
        <authorList>
            <person name="Flood B.E."/>
            <person name="Fliss P."/>
            <person name="Jones D.S."/>
            <person name="Dick G.J."/>
            <person name="Jain S."/>
            <person name="Kaster A.K."/>
            <person name="Winkel M."/>
            <person name="Mussmann M."/>
            <person name="Bailey J."/>
        </authorList>
    </citation>
    <scope>NUCLEOTIDE SEQUENCE [LARGE SCALE GENOMIC DNA]</scope>
    <source>
        <strain evidence="2">Hydrate Ridge</strain>
    </source>
</reference>
<feature type="transmembrane region" description="Helical" evidence="1">
    <location>
        <begin position="32"/>
        <end position="58"/>
    </location>
</feature>
<sequence length="75" mass="9002">MSIFFLLVLYGWGRLSYSFFGFNIFFDYLFHRWYPCGLTMAVLISVRWCIGFWGALAFGHYVQQRIKTIEQPNLF</sequence>
<dbReference type="AlphaFoldDB" id="A0A4E0QQY1"/>